<feature type="transmembrane region" description="Helical" evidence="2">
    <location>
        <begin position="70"/>
        <end position="94"/>
    </location>
</feature>
<sequence>MESFIFKKDLWRKDYNCSLLSDEEWAKERNPNPALGYFYLIIGIVFMVPYVPCLIVMLKRELFKFSCYKIMFFLGLIDFITLTFNAVLTGILTIQGAVFCTYPNLIFVAGQVSMSLWCTACVGCSLLAFNRCVDLWRPKWMVYVFSDNMTYLWLCLPVGYFFFFVSFTRPVLYTSKAYAWFFDPYFEISGIDVGRTQYTNFPHTVNNLAVVIVLLSLYFFLSTSLWCKARSTGSAVLSGVQRQIVIQSCTICAFNFIAALIYVYMQFFETSMIFVVMGQIAWQGSHGGPAVVYLTLNKTIRGNVFRLVRHGQLTSSIAPTMMERGSLQRKSVPRSSQGNGDPSTPK</sequence>
<feature type="transmembrane region" description="Helical" evidence="2">
    <location>
        <begin position="150"/>
        <end position="172"/>
    </location>
</feature>
<evidence type="ECO:0000256" key="1">
    <source>
        <dbReference type="SAM" id="MobiDB-lite"/>
    </source>
</evidence>
<keyword evidence="2" id="KW-0812">Transmembrane</keyword>
<organism evidence="3 4">
    <name type="scientific">Steinernema hermaphroditum</name>
    <dbReference type="NCBI Taxonomy" id="289476"/>
    <lineage>
        <taxon>Eukaryota</taxon>
        <taxon>Metazoa</taxon>
        <taxon>Ecdysozoa</taxon>
        <taxon>Nematoda</taxon>
        <taxon>Chromadorea</taxon>
        <taxon>Rhabditida</taxon>
        <taxon>Tylenchina</taxon>
        <taxon>Panagrolaimomorpha</taxon>
        <taxon>Strongyloidoidea</taxon>
        <taxon>Steinernematidae</taxon>
        <taxon>Steinernema</taxon>
    </lineage>
</organism>
<keyword evidence="2" id="KW-1133">Transmembrane helix</keyword>
<keyword evidence="4" id="KW-1185">Reference proteome</keyword>
<dbReference type="EMBL" id="JAUCMV010000004">
    <property type="protein sequence ID" value="KAK0402549.1"/>
    <property type="molecule type" value="Genomic_DNA"/>
</dbReference>
<dbReference type="InterPro" id="IPR019425">
    <property type="entry name" value="7TM_GPCR_serpentine_rcpt_Srt"/>
</dbReference>
<evidence type="ECO:0000313" key="3">
    <source>
        <dbReference type="EMBL" id="KAK0402549.1"/>
    </source>
</evidence>
<reference evidence="3" key="1">
    <citation type="submission" date="2023-06" db="EMBL/GenBank/DDBJ databases">
        <title>Genomic analysis of the entomopathogenic nematode Steinernema hermaphroditum.</title>
        <authorList>
            <person name="Schwarz E.M."/>
            <person name="Heppert J.K."/>
            <person name="Baniya A."/>
            <person name="Schwartz H.T."/>
            <person name="Tan C.-H."/>
            <person name="Antoshechkin I."/>
            <person name="Sternberg P.W."/>
            <person name="Goodrich-Blair H."/>
            <person name="Dillman A.R."/>
        </authorList>
    </citation>
    <scope>NUCLEOTIDE SEQUENCE</scope>
    <source>
        <strain evidence="3">PS9179</strain>
        <tissue evidence="3">Whole animal</tissue>
    </source>
</reference>
<keyword evidence="2" id="KW-0472">Membrane</keyword>
<name>A0AA39HD91_9BILA</name>
<accession>A0AA39HD91</accession>
<protein>
    <submittedName>
        <fullName evidence="3">Uncharacterized protein</fullName>
    </submittedName>
</protein>
<dbReference type="AlphaFoldDB" id="A0AA39HD91"/>
<dbReference type="SUPFAM" id="SSF81321">
    <property type="entry name" value="Family A G protein-coupled receptor-like"/>
    <property type="match status" value="1"/>
</dbReference>
<feature type="compositionally biased region" description="Polar residues" evidence="1">
    <location>
        <begin position="333"/>
        <end position="346"/>
    </location>
</feature>
<evidence type="ECO:0000313" key="4">
    <source>
        <dbReference type="Proteomes" id="UP001175271"/>
    </source>
</evidence>
<dbReference type="PANTHER" id="PTHR23021:SF11">
    <property type="entry name" value="SERPENTINE RECEPTOR, CLASS T"/>
    <property type="match status" value="1"/>
</dbReference>
<dbReference type="PANTHER" id="PTHR23021">
    <property type="entry name" value="SERPENTINE RECEPTOR, CLASS T"/>
    <property type="match status" value="1"/>
</dbReference>
<proteinExistence type="predicted"/>
<feature type="transmembrane region" description="Helical" evidence="2">
    <location>
        <begin position="37"/>
        <end position="58"/>
    </location>
</feature>
<evidence type="ECO:0000256" key="2">
    <source>
        <dbReference type="SAM" id="Phobius"/>
    </source>
</evidence>
<comment type="caution">
    <text evidence="3">The sequence shown here is derived from an EMBL/GenBank/DDBJ whole genome shotgun (WGS) entry which is preliminary data.</text>
</comment>
<feature type="transmembrane region" description="Helical" evidence="2">
    <location>
        <begin position="244"/>
        <end position="265"/>
    </location>
</feature>
<feature type="transmembrane region" description="Helical" evidence="2">
    <location>
        <begin position="106"/>
        <end position="129"/>
    </location>
</feature>
<dbReference type="Proteomes" id="UP001175271">
    <property type="component" value="Unassembled WGS sequence"/>
</dbReference>
<gene>
    <name evidence="3" type="ORF">QR680_016397</name>
</gene>
<dbReference type="Pfam" id="PF10321">
    <property type="entry name" value="7TM_GPCR_Srt"/>
    <property type="match status" value="1"/>
</dbReference>
<feature type="transmembrane region" description="Helical" evidence="2">
    <location>
        <begin position="205"/>
        <end position="223"/>
    </location>
</feature>
<feature type="region of interest" description="Disordered" evidence="1">
    <location>
        <begin position="324"/>
        <end position="346"/>
    </location>
</feature>